<accession>A0ABY7CC60</accession>
<feature type="compositionally biased region" description="Low complexity" evidence="1">
    <location>
        <begin position="19"/>
        <end position="31"/>
    </location>
</feature>
<feature type="region of interest" description="Disordered" evidence="1">
    <location>
        <begin position="751"/>
        <end position="773"/>
    </location>
</feature>
<protein>
    <submittedName>
        <fullName evidence="2">Uncharacterized protein</fullName>
    </submittedName>
</protein>
<feature type="region of interest" description="Disordered" evidence="1">
    <location>
        <begin position="637"/>
        <end position="664"/>
    </location>
</feature>
<feature type="compositionally biased region" description="Polar residues" evidence="1">
    <location>
        <begin position="213"/>
        <end position="222"/>
    </location>
</feature>
<feature type="region of interest" description="Disordered" evidence="1">
    <location>
        <begin position="1073"/>
        <end position="1145"/>
    </location>
</feature>
<feature type="region of interest" description="Disordered" evidence="1">
    <location>
        <begin position="1"/>
        <end position="55"/>
    </location>
</feature>
<feature type="region of interest" description="Disordered" evidence="1">
    <location>
        <begin position="462"/>
        <end position="510"/>
    </location>
</feature>
<sequence length="1145" mass="124538">MSSNQPQLSSANPLSFQKSSSPDLLQSSPSLTAARPVGGIGESPFRPKHGSAGHLLSTTLNHSRLFKQLPSRQRSLTQHGTHPSPSTFQRIHTRNLSTHSSSNTSTFQRTHRKNLSDCPSSESNHPFSSIGRPSTPTLNQLEIPSLIAPTRTRRDNQEPRSIVTSLGLAPISQSTNHPFGFPLHHPSKDSSTKLSSLHGSSNHTGATSDLPRSLSQGSSIPSLLNPLRVKPIVNDQPQIDPQTLPEQTNTTQLTTASDRVPHETPAGTSGPQPLIANHPFQTRATCHPGSNRLADQDAYHPQPQQSHPRQIAPVNPPPSPKQDVTASRARETLEPGVSFEPSGKSFCKYALPKPRLEVTLATPNVTQQSVGDRKRGENHTKPATETCPAVFFPYTTPPTASDMQTEELKERYWNSKTENISAHEVWAEIYISRLERKLWKAQAEADFSVDCLALCLPTGAKGSSTLKPQNGRRRVASASDAEQGRTEAPSSRPKKNNQTKAGSNKRGRFDFTNFQKAGSTNEKVLSKLISCQPSSPLEISDGPLQRLPCISSSQSQSTGAITPYRPEIFSPSHHPSQSILRSAASSRVIRHQAAADFPRNGDSQRGYRIVLPTDSSQQQRTFRRRSRSVPDLRRIHLQLPSPPNSMKDSTGFSGDHTTGFSGDLAYKDSPGLLSHIHRPWPAEDPTSQTSLSIPQTLIDAMFPPASDVAKDTPSYPPENLLSVDSSIRPVRCVTSPKELHKSICATIEVPDNTFTSSRPDSAAANELSEPLPKGPLYSLPRFIEPRLATVVALPPPPRRRNPTPVTSTNSSSQNSFAGTKRSTNDSMVAHLSPATPSEKTGPEFPMPPSVRLVRRSASPLTPPDPSADAIMPNSAPTTGLLFEPPERIRSQSFSSVYPTSPTCESPVDSAHRYSGFFSQVSSRPCSFGVSVPWIDREDRDQTAALTPNRPPLSAIYLTSTPQISQSHAGGDAQPAKTFMDSLNEARNSSHSGGSGSTHSAIDPDKPINQADLFYQVPASPRRSLIQDYDDHIIKSKQPSDEQAGESTSPTVVKRSGLIDEILAGYAGPRRAPIARSRLEPNEPTLDGVEDREETRSAESGSIASHTDSSQHWPRPTVTQRIPRIIDAFEARQSSRSRAGSHSHSH</sequence>
<feature type="compositionally biased region" description="Polar residues" evidence="1">
    <location>
        <begin position="816"/>
        <end position="826"/>
    </location>
</feature>
<feature type="region of interest" description="Disordered" evidence="1">
    <location>
        <begin position="96"/>
        <end position="140"/>
    </location>
</feature>
<feature type="compositionally biased region" description="Low complexity" evidence="1">
    <location>
        <begin position="988"/>
        <end position="999"/>
    </location>
</feature>
<gene>
    <name evidence="2" type="ORF">PtA15_2A941</name>
</gene>
<dbReference type="RefSeq" id="XP_053018179.1">
    <property type="nucleotide sequence ID" value="XM_053167014.1"/>
</dbReference>
<dbReference type="EMBL" id="CP110422">
    <property type="protein sequence ID" value="WAQ82624.1"/>
    <property type="molecule type" value="Genomic_DNA"/>
</dbReference>
<feature type="compositionally biased region" description="Polar residues" evidence="1">
    <location>
        <begin position="235"/>
        <end position="257"/>
    </location>
</feature>
<feature type="compositionally biased region" description="Polar residues" evidence="1">
    <location>
        <begin position="117"/>
        <end position="140"/>
    </location>
</feature>
<feature type="compositionally biased region" description="Basic and acidic residues" evidence="1">
    <location>
        <begin position="371"/>
        <end position="382"/>
    </location>
</feature>
<feature type="region of interest" description="Disordered" evidence="1">
    <location>
        <begin position="366"/>
        <end position="403"/>
    </location>
</feature>
<evidence type="ECO:0000313" key="3">
    <source>
        <dbReference type="Proteomes" id="UP001164743"/>
    </source>
</evidence>
<feature type="region of interest" description="Disordered" evidence="1">
    <location>
        <begin position="984"/>
        <end position="1005"/>
    </location>
</feature>
<feature type="compositionally biased region" description="Polar residues" evidence="1">
    <location>
        <begin position="1"/>
        <end position="18"/>
    </location>
</feature>
<feature type="compositionally biased region" description="Polar residues" evidence="1">
    <location>
        <begin position="1097"/>
        <end position="1119"/>
    </location>
</feature>
<reference evidence="2" key="1">
    <citation type="submission" date="2022-10" db="EMBL/GenBank/DDBJ databases">
        <title>Puccinia triticina Genome sequencing and assembly.</title>
        <authorList>
            <person name="Li C."/>
        </authorList>
    </citation>
    <scope>NUCLEOTIDE SEQUENCE</scope>
    <source>
        <strain evidence="2">Pt15</strain>
    </source>
</reference>
<keyword evidence="3" id="KW-1185">Reference proteome</keyword>
<organism evidence="2 3">
    <name type="scientific">Puccinia triticina</name>
    <dbReference type="NCBI Taxonomy" id="208348"/>
    <lineage>
        <taxon>Eukaryota</taxon>
        <taxon>Fungi</taxon>
        <taxon>Dikarya</taxon>
        <taxon>Basidiomycota</taxon>
        <taxon>Pucciniomycotina</taxon>
        <taxon>Pucciniomycetes</taxon>
        <taxon>Pucciniales</taxon>
        <taxon>Pucciniaceae</taxon>
        <taxon>Puccinia</taxon>
    </lineage>
</organism>
<evidence type="ECO:0000313" key="2">
    <source>
        <dbReference type="EMBL" id="WAQ82624.1"/>
    </source>
</evidence>
<feature type="region of interest" description="Disordered" evidence="1">
    <location>
        <begin position="235"/>
        <end position="338"/>
    </location>
</feature>
<feature type="compositionally biased region" description="Polar residues" evidence="1">
    <location>
        <begin position="644"/>
        <end position="660"/>
    </location>
</feature>
<feature type="compositionally biased region" description="Low complexity" evidence="1">
    <location>
        <begin position="192"/>
        <end position="201"/>
    </location>
</feature>
<feature type="region of interest" description="Disordered" evidence="1">
    <location>
        <begin position="177"/>
        <end position="222"/>
    </location>
</feature>
<name>A0ABY7CC60_9BASI</name>
<evidence type="ECO:0000256" key="1">
    <source>
        <dbReference type="SAM" id="MobiDB-lite"/>
    </source>
</evidence>
<feature type="region of interest" description="Disordered" evidence="1">
    <location>
        <begin position="790"/>
        <end position="848"/>
    </location>
</feature>
<dbReference type="Proteomes" id="UP001164743">
    <property type="component" value="Chromosome 2A"/>
</dbReference>
<feature type="compositionally biased region" description="Low complexity" evidence="1">
    <location>
        <begin position="802"/>
        <end position="815"/>
    </location>
</feature>
<dbReference type="GeneID" id="77807909"/>
<proteinExistence type="predicted"/>
<feature type="compositionally biased region" description="Low complexity" evidence="1">
    <location>
        <begin position="96"/>
        <end position="106"/>
    </location>
</feature>